<feature type="region of interest" description="Disordered" evidence="1">
    <location>
        <begin position="15"/>
        <end position="36"/>
    </location>
</feature>
<dbReference type="SUPFAM" id="SSF52317">
    <property type="entry name" value="Class I glutamine amidotransferase-like"/>
    <property type="match status" value="2"/>
</dbReference>
<name>A0A0P0WPY8_ORYSJ</name>
<organism evidence="3 5">
    <name type="scientific">Oryza sativa subsp. japonica</name>
    <name type="common">Rice</name>
    <dbReference type="NCBI Taxonomy" id="39947"/>
    <lineage>
        <taxon>Eukaryota</taxon>
        <taxon>Viridiplantae</taxon>
        <taxon>Streptophyta</taxon>
        <taxon>Embryophyta</taxon>
        <taxon>Tracheophyta</taxon>
        <taxon>Spermatophyta</taxon>
        <taxon>Magnoliopsida</taxon>
        <taxon>Liliopsida</taxon>
        <taxon>Poales</taxon>
        <taxon>Poaceae</taxon>
        <taxon>BOP clade</taxon>
        <taxon>Oryzoideae</taxon>
        <taxon>Oryzeae</taxon>
        <taxon>Oryzinae</taxon>
        <taxon>Oryza</taxon>
        <taxon>Oryza sativa</taxon>
    </lineage>
</organism>
<feature type="domain" description="DJ-1/PfpI" evidence="2">
    <location>
        <begin position="67"/>
        <end position="135"/>
    </location>
</feature>
<reference evidence="4" key="3">
    <citation type="journal article" date="2006" name="Nucleic Acids Res.">
        <title>The Rice Annotation Project Database (RAP-DB): hub for Oryza sativa ssp. japonica genome information.</title>
        <authorList>
            <person name="Ohyanagi H."/>
            <person name="Tanaka T."/>
            <person name="Sakai H."/>
            <person name="Shigemoto Y."/>
            <person name="Yamaguchi K."/>
            <person name="Habara T."/>
            <person name="Fujii Y."/>
            <person name="Antonio B.A."/>
            <person name="Nagamura Y."/>
            <person name="Imanishi T."/>
            <person name="Ikeo K."/>
            <person name="Itoh T."/>
            <person name="Gojobori T."/>
            <person name="Sasaki T."/>
        </authorList>
    </citation>
    <scope>NUCLEOTIDE SEQUENCE</scope>
</reference>
<dbReference type="Pfam" id="PF01965">
    <property type="entry name" value="DJ-1_PfpI"/>
    <property type="match status" value="2"/>
</dbReference>
<dbReference type="AlphaFoldDB" id="A0A0P0WPY8"/>
<dbReference type="InterPro" id="IPR050325">
    <property type="entry name" value="Prot/Nucl_acid_deglycase"/>
</dbReference>
<dbReference type="PANTHER" id="PTHR48094">
    <property type="entry name" value="PROTEIN/NUCLEIC ACID DEGLYCASE DJ-1-RELATED"/>
    <property type="match status" value="1"/>
</dbReference>
<dbReference type="Gramene" id="Os05t0519600-01">
    <property type="protein sequence ID" value="Os05t0519600-01"/>
    <property type="gene ID" value="Os05g0519600"/>
</dbReference>
<dbReference type="PANTHER" id="PTHR48094:SF7">
    <property type="entry name" value="PROTEIN DJ-1 HOMOLOG C"/>
    <property type="match status" value="1"/>
</dbReference>
<proteinExistence type="predicted"/>
<protein>
    <submittedName>
        <fullName evidence="4">Os05g0519600 protein</fullName>
    </submittedName>
</protein>
<accession>A0A0P0WPY8</accession>
<dbReference type="EMBL" id="AP008211">
    <property type="protein sequence ID" value="BAF17979.1"/>
    <property type="molecule type" value="Genomic_DNA"/>
</dbReference>
<dbReference type="EMBL" id="AC132491">
    <property type="protein sequence ID" value="AAU44263.1"/>
    <property type="molecule type" value="Genomic_DNA"/>
</dbReference>
<dbReference type="KEGG" id="dosa:Os05g0519600"/>
<evidence type="ECO:0000259" key="2">
    <source>
        <dbReference type="Pfam" id="PF01965"/>
    </source>
</evidence>
<evidence type="ECO:0000313" key="3">
    <source>
        <dbReference type="EMBL" id="AAU44263.1"/>
    </source>
</evidence>
<sequence length="238" mass="25406">MLPSSRYLLAPAPLPAMVVRPPPPHPPSRGTSPLARPPLCRAMARAAPSLSAAASTAASSSTTPAKKKVLLPIAMGTEEMEAVILAGVLRRAGADVTLASVEDGLEVEASRGSHIVADKRIAACADQVFDLVALPLTKVDDNLERSIEVNEIEWSSDHNPHVLIPIANGSEEMEIIMLTDVLRRANVNVVLASVEKSTSIVGSQRMRIVADKCISDASALEYDLIILPVSYFSFHIFI</sequence>
<reference evidence="5" key="6">
    <citation type="journal article" date="2008" name="Nucleic Acids Res.">
        <title>The rice annotation project database (RAP-DB): 2008 update.</title>
        <authorList>
            <consortium name="The rice annotation project (RAP)"/>
        </authorList>
    </citation>
    <scope>GENOME REANNOTATION</scope>
    <source>
        <strain evidence="5">cv. Nipponbare</strain>
    </source>
</reference>
<reference evidence="4 5" key="2">
    <citation type="journal article" date="2005" name="Nature">
        <title>The map-based sequence of the rice genome.</title>
        <authorList>
            <consortium name="International rice genome sequencing project (IRGSP)"/>
            <person name="Matsumoto T."/>
            <person name="Wu J."/>
            <person name="Kanamori H."/>
            <person name="Katayose Y."/>
            <person name="Fujisawa M."/>
            <person name="Namiki N."/>
            <person name="Mizuno H."/>
            <person name="Yamamoto K."/>
            <person name="Antonio B.A."/>
            <person name="Baba T."/>
            <person name="Sakata K."/>
            <person name="Nagamura Y."/>
            <person name="Aoki H."/>
            <person name="Arikawa K."/>
            <person name="Arita K."/>
            <person name="Bito T."/>
            <person name="Chiden Y."/>
            <person name="Fujitsuka N."/>
            <person name="Fukunaka R."/>
            <person name="Hamada M."/>
            <person name="Harada C."/>
            <person name="Hayashi A."/>
            <person name="Hijishita S."/>
            <person name="Honda M."/>
            <person name="Hosokawa S."/>
            <person name="Ichikawa Y."/>
            <person name="Idonuma A."/>
            <person name="Iijima M."/>
            <person name="Ikeda M."/>
            <person name="Ikeno M."/>
            <person name="Ito K."/>
            <person name="Ito S."/>
            <person name="Ito T."/>
            <person name="Ito Y."/>
            <person name="Ito Y."/>
            <person name="Iwabuchi A."/>
            <person name="Kamiya K."/>
            <person name="Karasawa W."/>
            <person name="Kurita K."/>
            <person name="Katagiri S."/>
            <person name="Kikuta A."/>
            <person name="Kobayashi H."/>
            <person name="Kobayashi N."/>
            <person name="Machita K."/>
            <person name="Maehara T."/>
            <person name="Masukawa M."/>
            <person name="Mizubayashi T."/>
            <person name="Mukai Y."/>
            <person name="Nagasaki H."/>
            <person name="Nagata Y."/>
            <person name="Naito S."/>
            <person name="Nakashima M."/>
            <person name="Nakama Y."/>
            <person name="Nakamichi Y."/>
            <person name="Nakamura M."/>
            <person name="Meguro A."/>
            <person name="Negishi M."/>
            <person name="Ohta I."/>
            <person name="Ohta T."/>
            <person name="Okamoto M."/>
            <person name="Ono N."/>
            <person name="Saji S."/>
            <person name="Sakaguchi M."/>
            <person name="Sakai K."/>
            <person name="Shibata M."/>
            <person name="Shimokawa T."/>
            <person name="Song J."/>
            <person name="Takazaki Y."/>
            <person name="Terasawa K."/>
            <person name="Tsugane M."/>
            <person name="Tsuji K."/>
            <person name="Ueda S."/>
            <person name="Waki K."/>
            <person name="Yamagata H."/>
            <person name="Yamamoto M."/>
            <person name="Yamamoto S."/>
            <person name="Yamane H."/>
            <person name="Yoshiki S."/>
            <person name="Yoshihara R."/>
            <person name="Yukawa K."/>
            <person name="Zhong H."/>
            <person name="Yano M."/>
            <person name="Yuan Q."/>
            <person name="Ouyang S."/>
            <person name="Liu J."/>
            <person name="Jones K.M."/>
            <person name="Gansberger K."/>
            <person name="Moffat K."/>
            <person name="Hill J."/>
            <person name="Bera J."/>
            <person name="Fadrosh D."/>
            <person name="Jin S."/>
            <person name="Johri S."/>
            <person name="Kim M."/>
            <person name="Overton L."/>
            <person name="Reardon M."/>
            <person name="Tsitrin T."/>
            <person name="Vuong H."/>
            <person name="Weaver B."/>
            <person name="Ciecko A."/>
            <person name="Tallon L."/>
            <person name="Jackson J."/>
            <person name="Pai G."/>
            <person name="Aken S.V."/>
            <person name="Utterback T."/>
            <person name="Reidmuller S."/>
            <person name="Feldblyum T."/>
            <person name="Hsiao J."/>
            <person name="Zismann V."/>
            <person name="Iobst S."/>
            <person name="de Vazeille A.R."/>
            <person name="Buell C.R."/>
            <person name="Ying K."/>
            <person name="Li Y."/>
            <person name="Lu T."/>
            <person name="Huang Y."/>
            <person name="Zhao Q."/>
            <person name="Feng Q."/>
            <person name="Zhang L."/>
            <person name="Zhu J."/>
            <person name="Weng Q."/>
            <person name="Mu J."/>
            <person name="Lu Y."/>
            <person name="Fan D."/>
            <person name="Liu Y."/>
            <person name="Guan J."/>
            <person name="Zhang Y."/>
            <person name="Yu S."/>
            <person name="Liu X."/>
            <person name="Zhang Y."/>
            <person name="Hong G."/>
            <person name="Han B."/>
            <person name="Choisne N."/>
            <person name="Demange N."/>
            <person name="Orjeda G."/>
            <person name="Samain S."/>
            <person name="Cattolico L."/>
            <person name="Pelletier E."/>
            <person name="Couloux A."/>
            <person name="Segurens B."/>
            <person name="Wincker P."/>
            <person name="D'Hont A."/>
            <person name="Scarpelli C."/>
            <person name="Weissenbach J."/>
            <person name="Salanoubat M."/>
            <person name="Quetier F."/>
            <person name="Yu Y."/>
            <person name="Kim H.R."/>
            <person name="Rambo T."/>
            <person name="Currie J."/>
            <person name="Collura K."/>
            <person name="Luo M."/>
            <person name="Yang T."/>
            <person name="Ammiraju J.S.S."/>
            <person name="Engler F."/>
            <person name="Soderlund C."/>
            <person name="Wing R.A."/>
            <person name="Palmer L.E."/>
            <person name="de la Bastide M."/>
            <person name="Spiegel L."/>
            <person name="Nascimento L."/>
            <person name="Zutavern T."/>
            <person name="O'Shaughnessy A."/>
            <person name="Dike S."/>
            <person name="Dedhia N."/>
            <person name="Preston R."/>
            <person name="Balija V."/>
            <person name="McCombie W.R."/>
            <person name="Chow T."/>
            <person name="Chen H."/>
            <person name="Chung M."/>
            <person name="Chen C."/>
            <person name="Shaw J."/>
            <person name="Wu H."/>
            <person name="Hsiao K."/>
            <person name="Chao Y."/>
            <person name="Chu M."/>
            <person name="Cheng C."/>
            <person name="Hour A."/>
            <person name="Lee P."/>
            <person name="Lin S."/>
            <person name="Lin Y."/>
            <person name="Liou J."/>
            <person name="Liu S."/>
            <person name="Hsing Y."/>
            <person name="Raghuvanshi S."/>
            <person name="Mohanty A."/>
            <person name="Bharti A.K."/>
            <person name="Gaur A."/>
            <person name="Gupta V."/>
            <person name="Kumar D."/>
            <person name="Ravi V."/>
            <person name="Vij S."/>
            <person name="Kapur A."/>
            <person name="Khurana P."/>
            <person name="Khurana P."/>
            <person name="Khurana J.P."/>
            <person name="Tyagi A.K."/>
            <person name="Gaikwad K."/>
            <person name="Singh A."/>
            <person name="Dalal V."/>
            <person name="Srivastava S."/>
            <person name="Dixit A."/>
            <person name="Pal A.K."/>
            <person name="Ghazi I.A."/>
            <person name="Yadav M."/>
            <person name="Pandit A."/>
            <person name="Bhargava A."/>
            <person name="Sureshbabu K."/>
            <person name="Batra K."/>
            <person name="Sharma T.R."/>
            <person name="Mohapatra T."/>
            <person name="Singh N.K."/>
            <person name="Messing J."/>
            <person name="Nelson A.B."/>
            <person name="Fuks G."/>
            <person name="Kavchok S."/>
            <person name="Keizer G."/>
            <person name="Linton E."/>
            <person name="Llaca V."/>
            <person name="Song R."/>
            <person name="Tanyolac B."/>
            <person name="Young S."/>
            <person name="Ho-Il K."/>
            <person name="Hahn J.H."/>
            <person name="Sangsakoo G."/>
            <person name="Vanavichit A."/>
            <person name="de Mattos Luiz.A.T."/>
            <person name="Zimmer P.D."/>
            <person name="Malone G."/>
            <person name="Dellagostin O."/>
            <person name="de Oliveira A.C."/>
            <person name="Bevan M."/>
            <person name="Bancroft I."/>
            <person name="Minx P."/>
            <person name="Cordum H."/>
            <person name="Wilson R."/>
            <person name="Cheng Z."/>
            <person name="Jin W."/>
            <person name="Jiang J."/>
            <person name="Leong S.A."/>
            <person name="Iwama H."/>
            <person name="Gojobori T."/>
            <person name="Itoh T."/>
            <person name="Niimura Y."/>
            <person name="Fujii Y."/>
            <person name="Habara T."/>
            <person name="Sakai H."/>
            <person name="Sato Y."/>
            <person name="Wilson G."/>
            <person name="Kumar K."/>
            <person name="McCouch S."/>
            <person name="Juretic N."/>
            <person name="Hoen D."/>
            <person name="Wright S."/>
            <person name="Bruskiewich R."/>
            <person name="Bureau T."/>
            <person name="Miyao A."/>
            <person name="Hirochika H."/>
            <person name="Nishikawa T."/>
            <person name="Kadowaki K."/>
            <person name="Sugiura M."/>
            <person name="Burr B."/>
            <person name="Sasaki T."/>
        </authorList>
    </citation>
    <scope>NUCLEOTIDE SEQUENCE [LARGE SCALE GENOMIC DNA]</scope>
    <source>
        <strain evidence="5">cv. Nipponbare</strain>
    </source>
</reference>
<gene>
    <name evidence="4" type="ordered locus">Os05g0519600</name>
    <name evidence="3" type="ORF">P0599F04.12</name>
</gene>
<reference evidence="4" key="7">
    <citation type="submission" date="2012-08" db="EMBL/GenBank/DDBJ databases">
        <title>Oryza sativa nipponbare(GA3) genomic DNA, chromosome 5.</title>
        <authorList>
            <consortium name="IRGSP(International Rice Genome Sequencing Project)"/>
        </authorList>
    </citation>
    <scope>NUCLEOTIDE SEQUENCE</scope>
</reference>
<evidence type="ECO:0000256" key="1">
    <source>
        <dbReference type="SAM" id="MobiDB-lite"/>
    </source>
</evidence>
<dbReference type="InterPro" id="IPR029062">
    <property type="entry name" value="Class_I_gatase-like"/>
</dbReference>
<feature type="domain" description="DJ-1/PfpI" evidence="2">
    <location>
        <begin position="161"/>
        <end position="228"/>
    </location>
</feature>
<dbReference type="InterPro" id="IPR002818">
    <property type="entry name" value="DJ-1/PfpI"/>
</dbReference>
<evidence type="ECO:0000313" key="4">
    <source>
        <dbReference type="EMBL" id="BAF17979.1"/>
    </source>
</evidence>
<evidence type="ECO:0000313" key="5">
    <source>
        <dbReference type="Proteomes" id="UP000000763"/>
    </source>
</evidence>
<reference evidence="3" key="1">
    <citation type="submission" date="2004-10" db="EMBL/GenBank/DDBJ databases">
        <title>Oryza sativa PAC P0599F04 genomic sequence.</title>
        <authorList>
            <person name="Chow T.-Y."/>
            <person name="Hsing Y.-I.C."/>
            <person name="Chen C.-S."/>
            <person name="Chen H.-H."/>
            <person name="Liu S.-M."/>
            <person name="Chao Y.-T."/>
            <person name="Chang S.-J."/>
            <person name="Chen H.-C."/>
            <person name="Chen S.-K."/>
            <person name="Chen T.-R."/>
            <person name="Chen Y.-L."/>
            <person name="Cheng C.-H."/>
            <person name="Chung C.-I."/>
            <person name="Han S.-Y."/>
            <person name="Hsiao S.-H."/>
            <person name="Hsiung J.-N."/>
            <person name="Hsu C.-H."/>
            <person name="Huang J.-J."/>
            <person name="Kau P.-I."/>
            <person name="Lee M.-C."/>
            <person name="Leu H.-L."/>
            <person name="Li Y.-F."/>
            <person name="Lin S.-J."/>
            <person name="Lin Y.-C."/>
            <person name="Wu S.-W."/>
            <person name="Yu C.-Y."/>
            <person name="Yu S.-W."/>
            <person name="Wu H.-P."/>
            <person name="Shaw J.-F."/>
        </authorList>
    </citation>
    <scope>NUCLEOTIDE SEQUENCE</scope>
</reference>
<reference evidence="4" key="4">
    <citation type="journal article" date="2007" name="Genome Res.">
        <title>Curated Genome Annotation of Oryza sativa ssp. japonica and Comparative Genome Analysis with Arabidopsis thaliana.</title>
        <authorList>
            <consortium name="The Rice Annotation Project (RAP)"/>
            <person name="Itoh T."/>
            <person name="Tanaka T."/>
            <person name="Barrero R.A."/>
            <person name="Yamasaki C."/>
            <person name="Fujii Y."/>
            <person name="Hilton P.B."/>
            <person name="Antonio B.A."/>
            <person name="Aono H."/>
            <person name="Apweiler R."/>
            <person name="Bruskiewich R."/>
            <person name="Bureau T."/>
            <person name="Burr F."/>
            <person name="Costa de Oliveira A."/>
            <person name="Fuks G."/>
            <person name="Habara T."/>
            <person name="Haberer G."/>
            <person name="Han B."/>
            <person name="Harada E."/>
            <person name="Hiraki A.T."/>
            <person name="Hirochika H."/>
            <person name="Hoen D."/>
            <person name="Hokari H."/>
            <person name="Hosokawa S."/>
            <person name="Hsing Y."/>
            <person name="Ikawa H."/>
            <person name="Ikeo K."/>
            <person name="Imanishi T."/>
            <person name="Ito Y."/>
            <person name="Jaiswal P."/>
            <person name="Kanno M."/>
            <person name="Kawahara Y."/>
            <person name="Kawamura T."/>
            <person name="Kawashima H."/>
            <person name="Khurana J.P."/>
            <person name="Kikuchi S."/>
            <person name="Komatsu S."/>
            <person name="Koyanagi K.O."/>
            <person name="Kubooka H."/>
            <person name="Lieberherr D."/>
            <person name="Lin Y.C."/>
            <person name="Lonsdale D."/>
            <person name="Matsumoto T."/>
            <person name="Matsuya A."/>
            <person name="McCombie W.R."/>
            <person name="Messing J."/>
            <person name="Miyao A."/>
            <person name="Mulder N."/>
            <person name="Nagamura Y."/>
            <person name="Nam J."/>
            <person name="Namiki N."/>
            <person name="Numa H."/>
            <person name="Nurimoto S."/>
            <person name="O'donovan C."/>
            <person name="Ohyanagi H."/>
            <person name="Okido T."/>
            <person name="Oota S."/>
            <person name="Osato N."/>
            <person name="Palmer L.E."/>
            <person name="Quetier F."/>
            <person name="Raghuvanshi S."/>
            <person name="Saichi N."/>
            <person name="Sakai H."/>
            <person name="Sakai Y."/>
            <person name="Sakata K."/>
            <person name="Sakurai T."/>
            <person name="Sato F."/>
            <person name="Sato Y."/>
            <person name="Schoof H."/>
            <person name="Seki M."/>
            <person name="Shibata M."/>
            <person name="Shimizu Y."/>
            <person name="Shinozaki K."/>
            <person name="Shinso Y."/>
            <person name="Singh N.K."/>
            <person name="Smith-White B."/>
            <person name="Takeda J."/>
            <person name="Tanino M."/>
            <person name="Tatusova T."/>
            <person name="Thongjuea S."/>
            <person name="Todokoro F."/>
            <person name="Tsugane M."/>
            <person name="Tyagi A.K."/>
            <person name="Vanavichit A."/>
            <person name="Wang A."/>
            <person name="Wing R.A."/>
            <person name="Yamaguchi K."/>
            <person name="Yamamoto M."/>
            <person name="Yamamoto N."/>
            <person name="Yu Y."/>
            <person name="Zhang H."/>
            <person name="Zhao Q."/>
            <person name="Higo K."/>
            <person name="Burr B."/>
            <person name="Gojobori T."/>
            <person name="Sasaki T."/>
        </authorList>
    </citation>
    <scope>NUCLEOTIDE SEQUENCE</scope>
</reference>
<reference evidence="4" key="5">
    <citation type="journal article" date="2008" name="Nucleic Acids Res.">
        <title>The Rice Annotation Project Database (RAP-DB): 2008 update.</title>
        <authorList>
            <consortium name="The Rice Annotation Project (RAP)"/>
            <person name="Tanaka T."/>
            <person name="Antonio B.A."/>
            <person name="Kikuchi S."/>
            <person name="Matsumoto T."/>
            <person name="Nagamura Y."/>
            <person name="Numa H."/>
            <person name="Sakai H."/>
            <person name="Wu J."/>
            <person name="Itoh T."/>
            <person name="Sasaki T."/>
            <person name="Aono R."/>
            <person name="Fujii Y."/>
            <person name="Habara T."/>
            <person name="Harada E."/>
            <person name="Kanno M."/>
            <person name="Kawahara Y."/>
            <person name="Kawashima H."/>
            <person name="Kubooka H."/>
            <person name="Matsuya A."/>
            <person name="Nakaoka H."/>
            <person name="Saichi N."/>
            <person name="Sanbonmatsu R."/>
            <person name="Sato Y."/>
            <person name="Shinso Y."/>
            <person name="Suzuki M."/>
            <person name="Takeda J."/>
            <person name="Tanino M."/>
            <person name="Todokoro F."/>
            <person name="Yamaguchi K."/>
            <person name="Yamamoto N."/>
            <person name="Yamasaki C."/>
            <person name="Imanishi T."/>
            <person name="Okido T."/>
            <person name="Tada M."/>
            <person name="Ikeo K."/>
            <person name="Tateno Y."/>
            <person name="Gojobori T."/>
            <person name="Lin Y.C."/>
            <person name="Wei F.J."/>
            <person name="Hsing Y.I."/>
            <person name="Zhao Q."/>
            <person name="Han B."/>
            <person name="Kramer M.R."/>
            <person name="McCombie R.W."/>
            <person name="Lonsdale D."/>
            <person name="O'Donovan C.C."/>
            <person name="Whitfield E.J."/>
            <person name="Apweiler R."/>
            <person name="Koyanagi K.O."/>
            <person name="Khurana J.P."/>
            <person name="Raghuvanshi S."/>
            <person name="Singh N.K."/>
            <person name="Tyagi A.K."/>
            <person name="Haberer G."/>
            <person name="Fujisawa M."/>
            <person name="Hosokawa S."/>
            <person name="Ito Y."/>
            <person name="Ikawa H."/>
            <person name="Shibata M."/>
            <person name="Yamamoto M."/>
            <person name="Bruskiewich R.M."/>
            <person name="Hoen D.R."/>
            <person name="Bureau TE."/>
            <person name="Namiki N."/>
            <person name="Ohyanagi H."/>
            <person name="Sakai Y."/>
            <person name="Nobushima S."/>
            <person name="Sakata K."/>
            <person name="Barrero R.A."/>
            <person name="Sato Y."/>
            <person name="Souvorov A."/>
            <person name="Smith-White B."/>
            <person name="Tatusova T."/>
            <person name="An S."/>
            <person name="An G."/>
            <person name="OOta S."/>
            <person name="Fuks G."/>
            <person name="Messing J."/>
            <person name="Christie K.R."/>
            <person name="Lieberherr D."/>
            <person name="Kim H."/>
            <person name="Zuccolo A."/>
            <person name="Wing R.A."/>
            <person name="Nobuta K."/>
            <person name="Green P.J."/>
            <person name="Lu C."/>
            <person name="Meyers BC."/>
            <person name="Chaparro C."/>
            <person name="Piegu B."/>
            <person name="Panaud O."/>
            <person name="Echeverria M."/>
        </authorList>
    </citation>
    <scope>NUCLEOTIDE SEQUENCE</scope>
</reference>
<dbReference type="Gene3D" id="3.40.50.880">
    <property type="match status" value="2"/>
</dbReference>
<dbReference type="Proteomes" id="UP000000763">
    <property type="component" value="Chromosome 5"/>
</dbReference>
<reference evidence="4" key="8">
    <citation type="submission" date="2012-08" db="EMBL/GenBank/DDBJ databases">
        <title>The Second Rice Annotation Project Meeting (RAP2).</title>
        <authorList>
            <consortium name="The Rice Annotation Project (RAP)"/>
        </authorList>
    </citation>
    <scope>NUCLEOTIDE SEQUENCE</scope>
</reference>